<evidence type="ECO:0000259" key="1">
    <source>
        <dbReference type="PROSITE" id="PS51352"/>
    </source>
</evidence>
<protein>
    <submittedName>
        <fullName evidence="2">Thioredoxin family protein</fullName>
    </submittedName>
</protein>
<dbReference type="RefSeq" id="WP_269038970.1">
    <property type="nucleotide sequence ID" value="NZ_CP114040.1"/>
</dbReference>
<sequence>MSFAPEYLDPDRAPTREQLNQRRGLVLVEFGTAWCGYCQAAASAVKSLLARYPAVEHVKVEDGPGRALGRSFRVKLWPNFVFMRDGAVVHQLARPSRTELDEIFNREFVGAPPAGT</sequence>
<dbReference type="SUPFAM" id="SSF52833">
    <property type="entry name" value="Thioredoxin-like"/>
    <property type="match status" value="1"/>
</dbReference>
<dbReference type="CDD" id="cd02947">
    <property type="entry name" value="TRX_family"/>
    <property type="match status" value="1"/>
</dbReference>
<dbReference type="EMBL" id="CP114040">
    <property type="protein sequence ID" value="WAS96604.1"/>
    <property type="molecule type" value="Genomic_DNA"/>
</dbReference>
<dbReference type="InterPro" id="IPR050620">
    <property type="entry name" value="Thioredoxin_H-type-like"/>
</dbReference>
<evidence type="ECO:0000313" key="2">
    <source>
        <dbReference type="EMBL" id="WAS96604.1"/>
    </source>
</evidence>
<dbReference type="Pfam" id="PF00085">
    <property type="entry name" value="Thioredoxin"/>
    <property type="match status" value="1"/>
</dbReference>
<evidence type="ECO:0000313" key="3">
    <source>
        <dbReference type="Proteomes" id="UP001164459"/>
    </source>
</evidence>
<dbReference type="PANTHER" id="PTHR10438">
    <property type="entry name" value="THIOREDOXIN"/>
    <property type="match status" value="1"/>
</dbReference>
<dbReference type="PROSITE" id="PS51352">
    <property type="entry name" value="THIOREDOXIN_2"/>
    <property type="match status" value="1"/>
</dbReference>
<feature type="domain" description="Thioredoxin" evidence="1">
    <location>
        <begin position="1"/>
        <end position="114"/>
    </location>
</feature>
<organism evidence="2 3">
    <name type="scientific">Nannocystis punicea</name>
    <dbReference type="NCBI Taxonomy" id="2995304"/>
    <lineage>
        <taxon>Bacteria</taxon>
        <taxon>Pseudomonadati</taxon>
        <taxon>Myxococcota</taxon>
        <taxon>Polyangia</taxon>
        <taxon>Nannocystales</taxon>
        <taxon>Nannocystaceae</taxon>
        <taxon>Nannocystis</taxon>
    </lineage>
</organism>
<gene>
    <name evidence="2" type="ORF">O0S08_10640</name>
</gene>
<dbReference type="Gene3D" id="3.40.30.10">
    <property type="entry name" value="Glutaredoxin"/>
    <property type="match status" value="1"/>
</dbReference>
<dbReference type="Proteomes" id="UP001164459">
    <property type="component" value="Chromosome"/>
</dbReference>
<dbReference type="InterPro" id="IPR013766">
    <property type="entry name" value="Thioredoxin_domain"/>
</dbReference>
<proteinExistence type="predicted"/>
<reference evidence="2" key="1">
    <citation type="submission" date="2022-11" db="EMBL/GenBank/DDBJ databases">
        <title>Minimal conservation of predation-associated metabolite biosynthetic gene clusters underscores biosynthetic potential of Myxococcota including descriptions for ten novel species: Archangium lansinium sp. nov., Myxococcus landrumus sp. nov., Nannocystis bai.</title>
        <authorList>
            <person name="Ahearne A."/>
            <person name="Stevens C."/>
            <person name="Dowd S."/>
        </authorList>
    </citation>
    <scope>NUCLEOTIDE SEQUENCE</scope>
    <source>
        <strain evidence="2">Fl3</strain>
    </source>
</reference>
<name>A0ABY7HC47_9BACT</name>
<keyword evidence="3" id="KW-1185">Reference proteome</keyword>
<dbReference type="InterPro" id="IPR036249">
    <property type="entry name" value="Thioredoxin-like_sf"/>
</dbReference>
<accession>A0ABY7HC47</accession>
<dbReference type="PANTHER" id="PTHR10438:SF468">
    <property type="entry name" value="THIOREDOXIN-1-RELATED"/>
    <property type="match status" value="1"/>
</dbReference>